<evidence type="ECO:0000256" key="6">
    <source>
        <dbReference type="ARBA" id="ARBA00023139"/>
    </source>
</evidence>
<feature type="transmembrane region" description="Helical" evidence="10">
    <location>
        <begin position="40"/>
        <end position="58"/>
    </location>
</feature>
<keyword evidence="5 10" id="KW-0472">Membrane</keyword>
<comment type="similarity">
    <text evidence="10">Belongs to the DHHC palmitoyltransferase family.</text>
</comment>
<evidence type="ECO:0000313" key="13">
    <source>
        <dbReference type="Proteomes" id="UP000789375"/>
    </source>
</evidence>
<dbReference type="InterPro" id="IPR039859">
    <property type="entry name" value="PFA4/ZDH16/20/ERF2-like"/>
</dbReference>
<protein>
    <recommendedName>
        <fullName evidence="10">Palmitoyltransferase</fullName>
        <ecNumber evidence="10">2.3.1.225</ecNumber>
    </recommendedName>
</protein>
<sequence>MIDLGRLFIIGVTFLISFLAYTSQIFIFWDHLGGLNVDCLKVLIPFNVCVIMIFWNYYLTCTTDPGRVPKGWYPEENQENVELKRTTRAPRYCKTCAAFKPPRTHHCRTCPWTNNCVGHYNHGHFIRFVFWVDVTCTFHFILMIRRTAKIIQDMAYYRVDSEPTTTETIFLILNYIAVIPVLFSVGILSLYHFYCMLSNTTTIESWEKDKVSTMVRRGKIKEIVFPYDIGIYKNIKSILGNNPLLWCLPRKMHGTGLSYPVTKDADPTIWPPKDPTLPLSNSAKPWNDNKEGDDIFVTDSLLDNEIKKRRRNTRKSTSSDIIIQQNGGEFKYSQRKIRRDSEGYIVKDITLEEKGHYYGEEGVEDDFDSEGSVIYPKLYQNPYEDDDNLPIGLMIAKKQLEAMNVTSDFQAHNHSNEDDDKVMAYTINDNNEMNDMKKS</sequence>
<evidence type="ECO:0000256" key="2">
    <source>
        <dbReference type="ARBA" id="ARBA00022679"/>
    </source>
</evidence>
<feature type="transmembrane region" description="Helical" evidence="10">
    <location>
        <begin position="6"/>
        <end position="28"/>
    </location>
</feature>
<keyword evidence="3 10" id="KW-0812">Transmembrane</keyword>
<dbReference type="PANTHER" id="PTHR12246">
    <property type="entry name" value="PALMITOYLTRANSFERASE ZDHHC16"/>
    <property type="match status" value="1"/>
</dbReference>
<evidence type="ECO:0000256" key="4">
    <source>
        <dbReference type="ARBA" id="ARBA00022989"/>
    </source>
</evidence>
<dbReference type="PROSITE" id="PS50216">
    <property type="entry name" value="DHHC"/>
    <property type="match status" value="1"/>
</dbReference>
<reference evidence="12" key="1">
    <citation type="submission" date="2021-06" db="EMBL/GenBank/DDBJ databases">
        <authorList>
            <person name="Kallberg Y."/>
            <person name="Tangrot J."/>
            <person name="Rosling A."/>
        </authorList>
    </citation>
    <scope>NUCLEOTIDE SEQUENCE</scope>
    <source>
        <strain evidence="12">87-6 pot B 2015</strain>
    </source>
</reference>
<keyword evidence="7" id="KW-0449">Lipoprotein</keyword>
<dbReference type="EMBL" id="CAJVPP010002617">
    <property type="protein sequence ID" value="CAG8605950.1"/>
    <property type="molecule type" value="Genomic_DNA"/>
</dbReference>
<dbReference type="GO" id="GO:0016020">
    <property type="term" value="C:membrane"/>
    <property type="evidence" value="ECO:0007669"/>
    <property type="project" value="UniProtKB-SubCell"/>
</dbReference>
<dbReference type="Proteomes" id="UP000789375">
    <property type="component" value="Unassembled WGS sequence"/>
</dbReference>
<evidence type="ECO:0000259" key="11">
    <source>
        <dbReference type="Pfam" id="PF01529"/>
    </source>
</evidence>
<accession>A0A9N9CMX8</accession>
<evidence type="ECO:0000256" key="5">
    <source>
        <dbReference type="ARBA" id="ARBA00023136"/>
    </source>
</evidence>
<comment type="domain">
    <text evidence="10">The DHHC domain is required for palmitoyltransferase activity.</text>
</comment>
<evidence type="ECO:0000256" key="10">
    <source>
        <dbReference type="RuleBase" id="RU079119"/>
    </source>
</evidence>
<keyword evidence="4 10" id="KW-1133">Transmembrane helix</keyword>
<keyword evidence="6" id="KW-0564">Palmitate</keyword>
<dbReference type="InterPro" id="IPR001594">
    <property type="entry name" value="Palmitoyltrfase_DHHC"/>
</dbReference>
<keyword evidence="13" id="KW-1185">Reference proteome</keyword>
<feature type="domain" description="Palmitoyltransferase DHHC" evidence="11">
    <location>
        <begin position="89"/>
        <end position="208"/>
    </location>
</feature>
<evidence type="ECO:0000256" key="8">
    <source>
        <dbReference type="ARBA" id="ARBA00023315"/>
    </source>
</evidence>
<evidence type="ECO:0000256" key="1">
    <source>
        <dbReference type="ARBA" id="ARBA00004141"/>
    </source>
</evidence>
<proteinExistence type="inferred from homology"/>
<comment type="caution">
    <text evidence="12">The sequence shown here is derived from an EMBL/GenBank/DDBJ whole genome shotgun (WGS) entry which is preliminary data.</text>
</comment>
<dbReference type="EC" id="2.3.1.225" evidence="10"/>
<comment type="subcellular location">
    <subcellularLocation>
        <location evidence="1">Membrane</location>
        <topology evidence="1">Multi-pass membrane protein</topology>
    </subcellularLocation>
</comment>
<dbReference type="Pfam" id="PF01529">
    <property type="entry name" value="DHHC"/>
    <property type="match status" value="1"/>
</dbReference>
<organism evidence="12 13">
    <name type="scientific">Funneliformis mosseae</name>
    <name type="common">Endomycorrhizal fungus</name>
    <name type="synonym">Glomus mosseae</name>
    <dbReference type="NCBI Taxonomy" id="27381"/>
    <lineage>
        <taxon>Eukaryota</taxon>
        <taxon>Fungi</taxon>
        <taxon>Fungi incertae sedis</taxon>
        <taxon>Mucoromycota</taxon>
        <taxon>Glomeromycotina</taxon>
        <taxon>Glomeromycetes</taxon>
        <taxon>Glomerales</taxon>
        <taxon>Glomeraceae</taxon>
        <taxon>Funneliformis</taxon>
    </lineage>
</organism>
<feature type="transmembrane region" description="Helical" evidence="10">
    <location>
        <begin position="128"/>
        <end position="148"/>
    </location>
</feature>
<evidence type="ECO:0000256" key="3">
    <source>
        <dbReference type="ARBA" id="ARBA00022692"/>
    </source>
</evidence>
<evidence type="ECO:0000313" key="12">
    <source>
        <dbReference type="EMBL" id="CAG8605950.1"/>
    </source>
</evidence>
<keyword evidence="2 10" id="KW-0808">Transferase</keyword>
<gene>
    <name evidence="12" type="ORF">FMOSSE_LOCUS9204</name>
</gene>
<evidence type="ECO:0000256" key="7">
    <source>
        <dbReference type="ARBA" id="ARBA00023288"/>
    </source>
</evidence>
<comment type="catalytic activity">
    <reaction evidence="9 10">
        <text>L-cysteinyl-[protein] + hexadecanoyl-CoA = S-hexadecanoyl-L-cysteinyl-[protein] + CoA</text>
        <dbReference type="Rhea" id="RHEA:36683"/>
        <dbReference type="Rhea" id="RHEA-COMP:10131"/>
        <dbReference type="Rhea" id="RHEA-COMP:11032"/>
        <dbReference type="ChEBI" id="CHEBI:29950"/>
        <dbReference type="ChEBI" id="CHEBI:57287"/>
        <dbReference type="ChEBI" id="CHEBI:57379"/>
        <dbReference type="ChEBI" id="CHEBI:74151"/>
        <dbReference type="EC" id="2.3.1.225"/>
    </reaction>
</comment>
<feature type="transmembrane region" description="Helical" evidence="10">
    <location>
        <begin position="169"/>
        <end position="194"/>
    </location>
</feature>
<keyword evidence="8 10" id="KW-0012">Acyltransferase</keyword>
<name>A0A9N9CMX8_FUNMO</name>
<evidence type="ECO:0000256" key="9">
    <source>
        <dbReference type="ARBA" id="ARBA00048048"/>
    </source>
</evidence>
<dbReference type="GO" id="GO:0019706">
    <property type="term" value="F:protein-cysteine S-palmitoyltransferase activity"/>
    <property type="evidence" value="ECO:0007669"/>
    <property type="project" value="UniProtKB-EC"/>
</dbReference>
<dbReference type="AlphaFoldDB" id="A0A9N9CMX8"/>